<dbReference type="Pfam" id="PF00583">
    <property type="entry name" value="Acetyltransf_1"/>
    <property type="match status" value="1"/>
</dbReference>
<accession>A0ABU8TMC9</accession>
<organism evidence="2 3">
    <name type="scientific">Roseibium algae</name>
    <dbReference type="NCBI Taxonomy" id="3123038"/>
    <lineage>
        <taxon>Bacteria</taxon>
        <taxon>Pseudomonadati</taxon>
        <taxon>Pseudomonadota</taxon>
        <taxon>Alphaproteobacteria</taxon>
        <taxon>Hyphomicrobiales</taxon>
        <taxon>Stappiaceae</taxon>
        <taxon>Roseibium</taxon>
    </lineage>
</organism>
<gene>
    <name evidence="2" type="ORF">V6575_13190</name>
</gene>
<keyword evidence="2" id="KW-0808">Transferase</keyword>
<name>A0ABU8TMC9_9HYPH</name>
<keyword evidence="2" id="KW-0012">Acyltransferase</keyword>
<keyword evidence="3" id="KW-1185">Reference proteome</keyword>
<dbReference type="Proteomes" id="UP001385499">
    <property type="component" value="Unassembled WGS sequence"/>
</dbReference>
<protein>
    <submittedName>
        <fullName evidence="2">GNAT family N-acetyltransferase</fullName>
        <ecNumber evidence="2">2.3.1.-</ecNumber>
    </submittedName>
</protein>
<dbReference type="EMBL" id="JBAKIA010000007">
    <property type="protein sequence ID" value="MEJ8475047.1"/>
    <property type="molecule type" value="Genomic_DNA"/>
</dbReference>
<reference evidence="2 3" key="1">
    <citation type="submission" date="2024-02" db="EMBL/GenBank/DDBJ databases">
        <title>Roseibium algae sp. nov., isolated from marine alga (Grateloupia sp.), showing potential in myo-inositol conversion.</title>
        <authorList>
            <person name="Wang Y."/>
        </authorList>
    </citation>
    <scope>NUCLEOTIDE SEQUENCE [LARGE SCALE GENOMIC DNA]</scope>
    <source>
        <strain evidence="2 3">H3510</strain>
    </source>
</reference>
<dbReference type="EC" id="2.3.1.-" evidence="2"/>
<dbReference type="SUPFAM" id="SSF55729">
    <property type="entry name" value="Acyl-CoA N-acyltransferases (Nat)"/>
    <property type="match status" value="1"/>
</dbReference>
<evidence type="ECO:0000259" key="1">
    <source>
        <dbReference type="PROSITE" id="PS51186"/>
    </source>
</evidence>
<feature type="domain" description="N-acetyltransferase" evidence="1">
    <location>
        <begin position="1"/>
        <end position="134"/>
    </location>
</feature>
<dbReference type="RefSeq" id="WP_340274906.1">
    <property type="nucleotide sequence ID" value="NZ_JBAKIA010000007.1"/>
</dbReference>
<dbReference type="InterPro" id="IPR000182">
    <property type="entry name" value="GNAT_dom"/>
</dbReference>
<dbReference type="CDD" id="cd04301">
    <property type="entry name" value="NAT_SF"/>
    <property type="match status" value="1"/>
</dbReference>
<dbReference type="PROSITE" id="PS51186">
    <property type="entry name" value="GNAT"/>
    <property type="match status" value="1"/>
</dbReference>
<proteinExistence type="predicted"/>
<dbReference type="Gene3D" id="3.40.630.30">
    <property type="match status" value="1"/>
</dbReference>
<comment type="caution">
    <text evidence="2">The sequence shown here is derived from an EMBL/GenBank/DDBJ whole genome shotgun (WGS) entry which is preliminary data.</text>
</comment>
<evidence type="ECO:0000313" key="2">
    <source>
        <dbReference type="EMBL" id="MEJ8475047.1"/>
    </source>
</evidence>
<dbReference type="GO" id="GO:0016746">
    <property type="term" value="F:acyltransferase activity"/>
    <property type="evidence" value="ECO:0007669"/>
    <property type="project" value="UniProtKB-KW"/>
</dbReference>
<dbReference type="InterPro" id="IPR016181">
    <property type="entry name" value="Acyl_CoA_acyltransferase"/>
</dbReference>
<sequence length="134" mass="15408">MTQLAEQCYAPWIDIIGSVPQPMAADYEKLIVQDEVWLKGPSSALNGSLVLRHAPDHLLLWSIAVSPSQKGAGLGNQLLYFTLQRARNLKLPAVRLFTNVRMESNRAWYERKGFREIERKFIGDKHVIFMERRV</sequence>
<evidence type="ECO:0000313" key="3">
    <source>
        <dbReference type="Proteomes" id="UP001385499"/>
    </source>
</evidence>